<evidence type="ECO:0000256" key="1">
    <source>
        <dbReference type="SAM" id="MobiDB-lite"/>
    </source>
</evidence>
<gene>
    <name evidence="2" type="ORF">MNBD_BACTEROID01-1825</name>
</gene>
<proteinExistence type="predicted"/>
<sequence>MIMKQLVLLLICFLVSLSSYPQVDLKKKREKIWNLSSCIGTAFFTAELNHGLSVLKPELIHLPGFTANISATRIFKNRIEPGVSLEFSTFNGYNNNPDFSANGFQYHFRNPVTDPVKYSTQLVVPSFYVRYNFKDVLPPKRRKYYLNYFVEARVGAAFLFTGLEYKYKPEEPPIFVKGKGVQPLPGLNAQYSLGAGLRFDYNPKWGLLLLADINIDNYDSLDAVHNYSASGGRLQLMGAYSRIMVGASYTLNTQKKKSSLYKRFRKSRRKPQKTPWSGGFW</sequence>
<evidence type="ECO:0000313" key="2">
    <source>
        <dbReference type="EMBL" id="VAW19765.1"/>
    </source>
</evidence>
<evidence type="ECO:0008006" key="3">
    <source>
        <dbReference type="Google" id="ProtNLM"/>
    </source>
</evidence>
<dbReference type="EMBL" id="UOEP01000105">
    <property type="protein sequence ID" value="VAW19765.1"/>
    <property type="molecule type" value="Genomic_DNA"/>
</dbReference>
<feature type="region of interest" description="Disordered" evidence="1">
    <location>
        <begin position="261"/>
        <end position="281"/>
    </location>
</feature>
<feature type="compositionally biased region" description="Basic residues" evidence="1">
    <location>
        <begin position="261"/>
        <end position="272"/>
    </location>
</feature>
<reference evidence="2" key="1">
    <citation type="submission" date="2018-06" db="EMBL/GenBank/DDBJ databases">
        <authorList>
            <person name="Zhirakovskaya E."/>
        </authorList>
    </citation>
    <scope>NUCLEOTIDE SEQUENCE</scope>
</reference>
<accession>A0A3B0TM76</accession>
<name>A0A3B0TM76_9ZZZZ</name>
<dbReference type="AlphaFoldDB" id="A0A3B0TM76"/>
<organism evidence="2">
    <name type="scientific">hydrothermal vent metagenome</name>
    <dbReference type="NCBI Taxonomy" id="652676"/>
    <lineage>
        <taxon>unclassified sequences</taxon>
        <taxon>metagenomes</taxon>
        <taxon>ecological metagenomes</taxon>
    </lineage>
</organism>
<protein>
    <recommendedName>
        <fullName evidence="3">Outer membrane protein beta-barrel domain-containing protein</fullName>
    </recommendedName>
</protein>